<reference evidence="10 11" key="1">
    <citation type="submission" date="2020-08" db="EMBL/GenBank/DDBJ databases">
        <title>Genome public.</title>
        <authorList>
            <person name="Liu C."/>
            <person name="Sun Q."/>
        </authorList>
    </citation>
    <scope>NUCLEOTIDE SEQUENCE [LARGE SCALE GENOMIC DNA]</scope>
    <source>
        <strain evidence="10 11">NSJ-17</strain>
    </source>
</reference>
<gene>
    <name evidence="10" type="ORF">H8R78_05900</name>
</gene>
<dbReference type="Pfam" id="PF05737">
    <property type="entry name" value="Collagen_bind"/>
    <property type="match status" value="1"/>
</dbReference>
<name>A0ABR7CT80_9STRE</name>
<dbReference type="CDD" id="cd00222">
    <property type="entry name" value="CollagenBindB"/>
    <property type="match status" value="6"/>
</dbReference>
<evidence type="ECO:0000256" key="4">
    <source>
        <dbReference type="ARBA" id="ARBA00022729"/>
    </source>
</evidence>
<dbReference type="Pfam" id="PF00746">
    <property type="entry name" value="Gram_pos_anchor"/>
    <property type="match status" value="1"/>
</dbReference>
<dbReference type="EMBL" id="JACOOM010000023">
    <property type="protein sequence ID" value="MBC5618876.1"/>
    <property type="molecule type" value="Genomic_DNA"/>
</dbReference>
<keyword evidence="7" id="KW-0472">Membrane</keyword>
<keyword evidence="2" id="KW-0134">Cell wall</keyword>
<accession>A0ABR7CT80</accession>
<feature type="region of interest" description="Disordered" evidence="6">
    <location>
        <begin position="1102"/>
        <end position="1128"/>
    </location>
</feature>
<dbReference type="InterPro" id="IPR019931">
    <property type="entry name" value="LPXTG_anchor"/>
</dbReference>
<evidence type="ECO:0000256" key="1">
    <source>
        <dbReference type="ARBA" id="ARBA00004168"/>
    </source>
</evidence>
<dbReference type="Pfam" id="PF12892">
    <property type="entry name" value="FctA"/>
    <property type="match status" value="1"/>
</dbReference>
<dbReference type="Proteomes" id="UP000656652">
    <property type="component" value="Unassembled WGS sequence"/>
</dbReference>
<keyword evidence="5" id="KW-0572">Peptidoglycan-anchor</keyword>
<dbReference type="InterPro" id="IPR013783">
    <property type="entry name" value="Ig-like_fold"/>
</dbReference>
<dbReference type="NCBIfam" id="TIGR01167">
    <property type="entry name" value="LPXTG_anchor"/>
    <property type="match status" value="1"/>
</dbReference>
<dbReference type="Pfam" id="PF05738">
    <property type="entry name" value="Cna_B"/>
    <property type="match status" value="6"/>
</dbReference>
<feature type="region of interest" description="Disordered" evidence="6">
    <location>
        <begin position="314"/>
        <end position="333"/>
    </location>
</feature>
<protein>
    <submittedName>
        <fullName evidence="10">Cna B-type domain-containing protein</fullName>
    </submittedName>
</protein>
<comment type="subcellular location">
    <subcellularLocation>
        <location evidence="1">Secreted</location>
        <location evidence="1">Cell wall</location>
        <topology evidence="1">Peptidoglycan-anchor</topology>
    </subcellularLocation>
</comment>
<evidence type="ECO:0000256" key="8">
    <source>
        <dbReference type="SAM" id="SignalP"/>
    </source>
</evidence>
<dbReference type="RefSeq" id="WP_186832712.1">
    <property type="nucleotide sequence ID" value="NZ_JACOOM010000023.1"/>
</dbReference>
<dbReference type="SUPFAM" id="SSF49401">
    <property type="entry name" value="Bacterial adhesins"/>
    <property type="match status" value="2"/>
</dbReference>
<evidence type="ECO:0000256" key="3">
    <source>
        <dbReference type="ARBA" id="ARBA00022525"/>
    </source>
</evidence>
<feature type="transmembrane region" description="Helical" evidence="7">
    <location>
        <begin position="1135"/>
        <end position="1153"/>
    </location>
</feature>
<evidence type="ECO:0000256" key="2">
    <source>
        <dbReference type="ARBA" id="ARBA00022512"/>
    </source>
</evidence>
<evidence type="ECO:0000313" key="10">
    <source>
        <dbReference type="EMBL" id="MBC5618876.1"/>
    </source>
</evidence>
<dbReference type="Gene3D" id="2.60.40.3050">
    <property type="match status" value="1"/>
</dbReference>
<evidence type="ECO:0000256" key="6">
    <source>
        <dbReference type="SAM" id="MobiDB-lite"/>
    </source>
</evidence>
<feature type="domain" description="Gram-positive cocci surface proteins LPxTG" evidence="9">
    <location>
        <begin position="1127"/>
        <end position="1157"/>
    </location>
</feature>
<dbReference type="Gene3D" id="2.60.40.1140">
    <property type="entry name" value="Collagen-binding surface protein Cna, B-type domain"/>
    <property type="match status" value="6"/>
</dbReference>
<comment type="caution">
    <text evidence="10">The sequence shown here is derived from an EMBL/GenBank/DDBJ whole genome shotgun (WGS) entry which is preliminary data.</text>
</comment>
<feature type="signal peptide" evidence="8">
    <location>
        <begin position="1"/>
        <end position="21"/>
    </location>
</feature>
<proteinExistence type="predicted"/>
<dbReference type="NCBIfam" id="TIGR03786">
    <property type="entry name" value="strep_pil_rpt"/>
    <property type="match status" value="1"/>
</dbReference>
<dbReference type="Gene3D" id="2.60.40.10">
    <property type="entry name" value="Immunoglobulins"/>
    <property type="match status" value="1"/>
</dbReference>
<dbReference type="Gene3D" id="2.60.40.1280">
    <property type="match status" value="1"/>
</dbReference>
<dbReference type="InterPro" id="IPR041033">
    <property type="entry name" value="SpaA_PFL_dom_1"/>
</dbReference>
<dbReference type="InterPro" id="IPR038174">
    <property type="entry name" value="Strep_pil_link_sf"/>
</dbReference>
<evidence type="ECO:0000256" key="5">
    <source>
        <dbReference type="ARBA" id="ARBA00023088"/>
    </source>
</evidence>
<dbReference type="InterPro" id="IPR022464">
    <property type="entry name" value="Strep_pil_isopept_link"/>
</dbReference>
<evidence type="ECO:0000256" key="7">
    <source>
        <dbReference type="SAM" id="Phobius"/>
    </source>
</evidence>
<keyword evidence="4 8" id="KW-0732">Signal</keyword>
<dbReference type="InterPro" id="IPR008454">
    <property type="entry name" value="Collagen-bd_Cna-like_B-typ_dom"/>
</dbReference>
<evidence type="ECO:0000259" key="9">
    <source>
        <dbReference type="PROSITE" id="PS50847"/>
    </source>
</evidence>
<dbReference type="InterPro" id="IPR041171">
    <property type="entry name" value="SDR_Ig"/>
</dbReference>
<organism evidence="10 11">
    <name type="scientific">Streptococcus hominis</name>
    <dbReference type="NCBI Taxonomy" id="2763067"/>
    <lineage>
        <taxon>Bacteria</taxon>
        <taxon>Bacillati</taxon>
        <taxon>Bacillota</taxon>
        <taxon>Bacilli</taxon>
        <taxon>Lactobacillales</taxon>
        <taxon>Streptococcaceae</taxon>
        <taxon>Streptococcus</taxon>
    </lineage>
</organism>
<dbReference type="Pfam" id="PF17802">
    <property type="entry name" value="SpaA"/>
    <property type="match status" value="1"/>
</dbReference>
<dbReference type="InterPro" id="IPR011252">
    <property type="entry name" value="Fibrogen-bd_dom1"/>
</dbReference>
<keyword evidence="7" id="KW-0812">Transmembrane</keyword>
<dbReference type="PROSITE" id="PS50847">
    <property type="entry name" value="GRAM_POS_ANCHORING"/>
    <property type="match status" value="1"/>
</dbReference>
<dbReference type="InterPro" id="IPR008966">
    <property type="entry name" value="Adhesion_dom_sf"/>
</dbReference>
<dbReference type="Pfam" id="PF17961">
    <property type="entry name" value="Big_8"/>
    <property type="match status" value="1"/>
</dbReference>
<dbReference type="InterPro" id="IPR008456">
    <property type="entry name" value="Collagen-bd_dom"/>
</dbReference>
<feature type="chain" id="PRO_5047050868" evidence="8">
    <location>
        <begin position="22"/>
        <end position="1157"/>
    </location>
</feature>
<evidence type="ECO:0000313" key="11">
    <source>
        <dbReference type="Proteomes" id="UP000656652"/>
    </source>
</evidence>
<keyword evidence="11" id="KW-1185">Reference proteome</keyword>
<keyword evidence="3" id="KW-0964">Secreted</keyword>
<keyword evidence="7" id="KW-1133">Transmembrane helix</keyword>
<feature type="compositionally biased region" description="Basic and acidic residues" evidence="6">
    <location>
        <begin position="314"/>
        <end position="323"/>
    </location>
</feature>
<dbReference type="SUPFAM" id="SSF49478">
    <property type="entry name" value="Cna protein B-type domain"/>
    <property type="match status" value="7"/>
</dbReference>
<sequence>MKKHKWISYFLSLLAIFTVFGATNVHKIFAGEVKPDVKITNFTLSHEDGSTNQKFRYNERFKINMEWDASSYSNTLKEGDYFNIKLPDNMKFPTNTSATKFEIKGSNGKVIANAVVSPNANEQGGVVKVTFTKEVENHYNIKGKMELAASFTNIKYDEKNKFEVSVDGKVQTTEIEITGPNPLKDEEIGKWGTAIKESDNTVQWYVRINHKKGTYKNFVYKDGLWTKSGDLGGVHLIPDSFHLYEVEYDQYGGQQGVIKEVDIKDKLTLTDNNTKFELAIGDINKTQYKLEYKSTYIPGSILRNKAKGTYTNGETHEHNETFHDATSSGSGSGSLLSKLRILKVDAENNTTKLAGAKFSIKKLQDGTTFELTTDANGEATSDKLVPGQYEITEVTPPAGYELNSETYTVTITSDDATLKTITNKRAKTSVKVNKKWVGKTGSEVKVELQAGGTTVAEATLNQANNWEHTFDNLEQYKDGKLIDYTVKEVEVEEGYQSKVEGNATDGYTITNTYTPAPDTKAKIAGKKVLEGKILEAGKYSFVLKKADGSVVQTVTNDVGGNFAFDELTYDENQVGTHKYTVEEVAGTETGITYDKTIQEVEVKVEKISATELKATVSKQASDLVFTNKYTPAKTQIPVKKVWDDADNQDGKRPASITVKLLADGQDTGKTLELSEANGWSGNFTDLDADKGGKAIDYKVVEVSTVAGYTSEISGDATTGFTITNKYTPETIDIKATKNWDDANNQDGKRPKSITVNLMADGEKVASQEVKAAADGTWSTVFTKLPKFKNGKVIKYSLTEEVVSEYTSEINDFNITNKYTPKMIDYQVTKTWNDNNNQDGKRPDHITVHLLKTVGGVTTEVEKYDIKVAEADPANGNVWKHTFTNLPKYETGQEIVYSVKEDAVAGYETSIKGQEITNTHDPETIVISGKKVWEDANNQDGKRTKTVKVQILKGGTIVDEVETSEEKGWAFESKPLPKYENGKEIEYDVKEVAVESYEKPIVEKSQDGKYTITNKRTPEKVNLTGQKTWEDDNDKDGLRPKEIQVRLLANGKDTGKVATASAATGWKYSFEQLAKYEAGKEITYTVEEVAVPEGYTAKVEGMNITNRHTPEKPQTPPSTPEKPKKTILPSTGSHSSFLALFAGLFTLGGAVYLLKKKV</sequence>